<keyword evidence="10" id="KW-0243">Dynein</keyword>
<dbReference type="InterPro" id="IPR000938">
    <property type="entry name" value="CAP-Gly_domain"/>
</dbReference>
<proteinExistence type="inferred from homology"/>
<evidence type="ECO:0000256" key="8">
    <source>
        <dbReference type="ARBA" id="ARBA00022701"/>
    </source>
</evidence>
<keyword evidence="12" id="KW-0206">Cytoskeleton</keyword>
<name>A0A7R9KT45_9ACAR</name>
<dbReference type="GO" id="GO:0007097">
    <property type="term" value="P:nuclear migration"/>
    <property type="evidence" value="ECO:0007669"/>
    <property type="project" value="TreeGrafter"/>
</dbReference>
<dbReference type="GO" id="GO:0051301">
    <property type="term" value="P:cell division"/>
    <property type="evidence" value="ECO:0007669"/>
    <property type="project" value="UniProtKB-KW"/>
</dbReference>
<evidence type="ECO:0000256" key="4">
    <source>
        <dbReference type="ARBA" id="ARBA00011010"/>
    </source>
</evidence>
<gene>
    <name evidence="17" type="ORF">OSB1V03_LOCUS8112</name>
</gene>
<evidence type="ECO:0000256" key="1">
    <source>
        <dbReference type="ARBA" id="ARBA00004114"/>
    </source>
</evidence>
<keyword evidence="6" id="KW-0963">Cytoplasm</keyword>
<evidence type="ECO:0000256" key="5">
    <source>
        <dbReference type="ARBA" id="ARBA00016574"/>
    </source>
</evidence>
<dbReference type="GO" id="GO:0005814">
    <property type="term" value="C:centriole"/>
    <property type="evidence" value="ECO:0007669"/>
    <property type="project" value="UniProtKB-SubCell"/>
</dbReference>
<dbReference type="SMART" id="SM01052">
    <property type="entry name" value="CAP_GLY"/>
    <property type="match status" value="1"/>
</dbReference>
<dbReference type="EMBL" id="OC859524">
    <property type="protein sequence ID" value="CAD7627687.1"/>
    <property type="molecule type" value="Genomic_DNA"/>
</dbReference>
<reference evidence="17" key="1">
    <citation type="submission" date="2020-11" db="EMBL/GenBank/DDBJ databases">
        <authorList>
            <person name="Tran Van P."/>
        </authorList>
    </citation>
    <scope>NUCLEOTIDE SEQUENCE</scope>
</reference>
<evidence type="ECO:0000259" key="16">
    <source>
        <dbReference type="PROSITE" id="PS50245"/>
    </source>
</evidence>
<evidence type="ECO:0000256" key="9">
    <source>
        <dbReference type="ARBA" id="ARBA00022776"/>
    </source>
</evidence>
<dbReference type="GO" id="GO:0030286">
    <property type="term" value="C:dynein complex"/>
    <property type="evidence" value="ECO:0007669"/>
    <property type="project" value="UniProtKB-KW"/>
</dbReference>
<evidence type="ECO:0000256" key="6">
    <source>
        <dbReference type="ARBA" id="ARBA00022490"/>
    </source>
</evidence>
<dbReference type="Pfam" id="PF01302">
    <property type="entry name" value="CAP_GLY"/>
    <property type="match status" value="1"/>
</dbReference>
<dbReference type="OrthoDB" id="2130750at2759"/>
<dbReference type="GO" id="GO:0000776">
    <property type="term" value="C:kinetochore"/>
    <property type="evidence" value="ECO:0007669"/>
    <property type="project" value="TreeGrafter"/>
</dbReference>
<keyword evidence="11 14" id="KW-0175">Coiled coil</keyword>
<evidence type="ECO:0000256" key="14">
    <source>
        <dbReference type="SAM" id="Coils"/>
    </source>
</evidence>
<comment type="subcellular location">
    <subcellularLocation>
        <location evidence="3">Cytoplasm</location>
        <location evidence="3">Cell cortex</location>
    </subcellularLocation>
    <subcellularLocation>
        <location evidence="1">Cytoplasm</location>
        <location evidence="1">Cytoskeleton</location>
        <location evidence="1">Microtubule organizing center</location>
        <location evidence="1">Centrosome</location>
        <location evidence="1">Centriole</location>
    </subcellularLocation>
    <subcellularLocation>
        <location evidence="2">Cytoplasm</location>
        <location evidence="2">Cytoskeleton</location>
        <location evidence="2">Spindle</location>
    </subcellularLocation>
</comment>
<organism evidence="17">
    <name type="scientific">Medioppia subpectinata</name>
    <dbReference type="NCBI Taxonomy" id="1979941"/>
    <lineage>
        <taxon>Eukaryota</taxon>
        <taxon>Metazoa</taxon>
        <taxon>Ecdysozoa</taxon>
        <taxon>Arthropoda</taxon>
        <taxon>Chelicerata</taxon>
        <taxon>Arachnida</taxon>
        <taxon>Acari</taxon>
        <taxon>Acariformes</taxon>
        <taxon>Sarcoptiformes</taxon>
        <taxon>Oribatida</taxon>
        <taxon>Brachypylina</taxon>
        <taxon>Oppioidea</taxon>
        <taxon>Oppiidae</taxon>
        <taxon>Medioppia</taxon>
    </lineage>
</organism>
<dbReference type="GO" id="GO:0000132">
    <property type="term" value="P:establishment of mitotic spindle orientation"/>
    <property type="evidence" value="ECO:0007669"/>
    <property type="project" value="TreeGrafter"/>
</dbReference>
<protein>
    <recommendedName>
        <fullName evidence="5">Dynactin subunit 1</fullName>
    </recommendedName>
</protein>
<evidence type="ECO:0000256" key="2">
    <source>
        <dbReference type="ARBA" id="ARBA00004186"/>
    </source>
</evidence>
<feature type="domain" description="CAP-Gly" evidence="16">
    <location>
        <begin position="40"/>
        <end position="73"/>
    </location>
</feature>
<keyword evidence="9" id="KW-0498">Mitosis</keyword>
<dbReference type="Gene3D" id="2.30.30.190">
    <property type="entry name" value="CAP Gly-rich-like domain"/>
    <property type="match status" value="1"/>
</dbReference>
<evidence type="ECO:0000256" key="11">
    <source>
        <dbReference type="ARBA" id="ARBA00023054"/>
    </source>
</evidence>
<sequence length="1179" mass="135719">MSRRLEVGQRVEYISGGKRLAGRLAYGPNGFHVKPNEHDWCGVVLDEPQGKNNGTVQGREYFHCKDNHGIFVRSNCLRPVHESGIARPGANRSQSSTPASTPKMTPSPSVDDMSVSKDKESTPEKLEDVKHMIKRFTTKQEINVTENIEQTLVHKRAETVGSPDVGVGGEALETLREKVKDLESKLDTLRVRRAQDKEKLMDYERLRIQSEQLHENKRQMSEKIAELSKATVAAQKEAKEAREEQLRHAEEMKDLVETAEIAVIDKEMTENKLEQCLSELEQTKERLEEVSLDLEIIKSEIEEKGADGAVSSYQTKQLEQQNERLKEALLKLRDISAQDKTDIQTLQKELETNQEECAELQKINEKLSLEVAEYEEQMADLKEQIDMALGSQEMVEKLTETNLRLEDKMAEMQESLDDEENIRDLNNQLIEAKEEQVMELREELDMAQSKNSTLRHEYSVIQETLADYESTIKKFRDLVANLRQEIQELQTKSDTKTTQQIEQKVENIGFKTRLEDRKAFTRAIDMELRRLEVDQCQNHISFLSKFMPDAFFSRGGDHDAIQVLLFLPRIIKKCKIIEHQMVDKYQALDVKEITKQSIIESHESVRQQVFTRQLLYNLLSIQSVLGNYMESLKTSDSDLFLKMGALFPELAVHERTIDHYMDLLKNDKLDETVVIESLEKSLNYFQSLYNIHLADRRAYDHNKLVNDFITIIKSASDAIHLDLTILDGICSDCEALKTVSTCVEDIDQFCKKIKRRLSSKTRLTLEPSVENEIFDCIAMTGRVITALKVIRINGLALKKECNAKKLDELAKDVGGLKLVNDCLQSVMTICCQFSTALAQGDYDETKAPEPRDTQNAVDVRAQVWKAQTEEINELKGRVESRDSETNELKRALKSKMEELSEMQIRRDLAEKKLSNATKDADDRVVRLQNELDLCHKEFKEKEIEREKTLNKYNQEINDLYSNQRIMKEKLKDYSKSDLIGKIMTSKTSTNESALVSQIRDLRSALKNIADDNYNLQVKIAERDLRLKPLPRMDKCKPLWLLRAQGREAEVNPKQEKMIDLTKQANQLKSDIRLSMITESVWDFKLPIKAQIRQQELKRLDFISRYDKLQREIKNFVQTYGEGYQSSAHFASFPAPHISRCLNEKSAKLAAVLSVPSDKSAEVSLEVTYEQLKELHRKLL</sequence>
<feature type="coiled-coil region" evidence="14">
    <location>
        <begin position="172"/>
        <end position="499"/>
    </location>
</feature>
<evidence type="ECO:0000256" key="7">
    <source>
        <dbReference type="ARBA" id="ARBA00022618"/>
    </source>
</evidence>
<feature type="region of interest" description="Disordered" evidence="15">
    <location>
        <begin position="83"/>
        <end position="125"/>
    </location>
</feature>
<dbReference type="Pfam" id="PF12455">
    <property type="entry name" value="Dynactin"/>
    <property type="match status" value="1"/>
</dbReference>
<dbReference type="InterPro" id="IPR036859">
    <property type="entry name" value="CAP-Gly_dom_sf"/>
</dbReference>
<dbReference type="PANTHER" id="PTHR18916:SF6">
    <property type="entry name" value="DYNACTIN SUBUNIT 1"/>
    <property type="match status" value="1"/>
</dbReference>
<dbReference type="PANTHER" id="PTHR18916">
    <property type="entry name" value="DYNACTIN 1-RELATED MICROTUBULE-BINDING"/>
    <property type="match status" value="1"/>
</dbReference>
<dbReference type="InterPro" id="IPR022157">
    <property type="entry name" value="Dynactin"/>
</dbReference>
<dbReference type="PROSITE" id="PS50245">
    <property type="entry name" value="CAP_GLY_2"/>
    <property type="match status" value="1"/>
</dbReference>
<evidence type="ECO:0000313" key="17">
    <source>
        <dbReference type="EMBL" id="CAD7627687.1"/>
    </source>
</evidence>
<accession>A0A7R9KT45</accession>
<feature type="compositionally biased region" description="Basic and acidic residues" evidence="15">
    <location>
        <begin position="114"/>
        <end position="125"/>
    </location>
</feature>
<evidence type="ECO:0000256" key="10">
    <source>
        <dbReference type="ARBA" id="ARBA00023017"/>
    </source>
</evidence>
<dbReference type="EMBL" id="CAJPIZ010004949">
    <property type="protein sequence ID" value="CAG2108117.1"/>
    <property type="molecule type" value="Genomic_DNA"/>
</dbReference>
<comment type="similarity">
    <text evidence="4">Belongs to the dynactin 150 kDa subunit family.</text>
</comment>
<evidence type="ECO:0000256" key="3">
    <source>
        <dbReference type="ARBA" id="ARBA00004544"/>
    </source>
</evidence>
<feature type="coiled-coil region" evidence="14">
    <location>
        <begin position="885"/>
        <end position="969"/>
    </location>
</feature>
<keyword evidence="13" id="KW-0131">Cell cycle</keyword>
<dbReference type="GO" id="GO:0000922">
    <property type="term" value="C:spindle pole"/>
    <property type="evidence" value="ECO:0007669"/>
    <property type="project" value="TreeGrafter"/>
</dbReference>
<dbReference type="PROSITE" id="PS00845">
    <property type="entry name" value="CAP_GLY_1"/>
    <property type="match status" value="1"/>
</dbReference>
<evidence type="ECO:0000313" key="18">
    <source>
        <dbReference type="Proteomes" id="UP000759131"/>
    </source>
</evidence>
<feature type="compositionally biased region" description="Polar residues" evidence="15">
    <location>
        <begin position="91"/>
        <end position="108"/>
    </location>
</feature>
<dbReference type="SUPFAM" id="SSF74924">
    <property type="entry name" value="Cap-Gly domain"/>
    <property type="match status" value="1"/>
</dbReference>
<evidence type="ECO:0000256" key="13">
    <source>
        <dbReference type="ARBA" id="ARBA00023306"/>
    </source>
</evidence>
<evidence type="ECO:0000256" key="12">
    <source>
        <dbReference type="ARBA" id="ARBA00023212"/>
    </source>
</evidence>
<keyword evidence="8" id="KW-0493">Microtubule</keyword>
<dbReference type="GO" id="GO:0005874">
    <property type="term" value="C:microtubule"/>
    <property type="evidence" value="ECO:0007669"/>
    <property type="project" value="UniProtKB-KW"/>
</dbReference>
<keyword evidence="18" id="KW-1185">Reference proteome</keyword>
<dbReference type="AlphaFoldDB" id="A0A7R9KT45"/>
<evidence type="ECO:0000256" key="15">
    <source>
        <dbReference type="SAM" id="MobiDB-lite"/>
    </source>
</evidence>
<dbReference type="Proteomes" id="UP000759131">
    <property type="component" value="Unassembled WGS sequence"/>
</dbReference>
<keyword evidence="7" id="KW-0132">Cell division</keyword>
<dbReference type="GO" id="GO:0030424">
    <property type="term" value="C:axon"/>
    <property type="evidence" value="ECO:0007669"/>
    <property type="project" value="TreeGrafter"/>
</dbReference>